<dbReference type="OrthoDB" id="40893at10239"/>
<sequence length="63" mass="7256">METIMIKPVCQTNPINEHRVKEKPKSNTTDFDQVLGKVMRVVHEEKELFLTEKSILMGEGVKT</sequence>
<dbReference type="Proteomes" id="UP000272155">
    <property type="component" value="Segment"/>
</dbReference>
<accession>V9M096</accession>
<dbReference type="EMBL" id="KC131130">
    <property type="protein sequence ID" value="AGB07246.1"/>
    <property type="molecule type" value="Genomic_DNA"/>
</dbReference>
<dbReference type="KEGG" id="vg:40103008"/>
<organism evidence="1 2">
    <name type="scientific">Vibrio phage VP4B</name>
    <dbReference type="NCBI Taxonomy" id="1262540"/>
    <lineage>
        <taxon>Viruses</taxon>
        <taxon>Duplodnaviria</taxon>
        <taxon>Heunggongvirae</taxon>
        <taxon>Uroviricota</taxon>
        <taxon>Caudoviricetes</taxon>
        <taxon>Chimalliviridae</taxon>
        <taxon>Gorgonvirinae</taxon>
        <taxon>Tidunavirus</taxon>
        <taxon>Tidunavirus VP4B</taxon>
    </lineage>
</organism>
<name>V9M096_9CAUD</name>
<reference evidence="1 2" key="1">
    <citation type="submission" date="2012-11" db="EMBL/GenBank/DDBJ databases">
        <title>Complete genome sequence of a novel phiKZ-like Vibrio phage.</title>
        <authorList>
            <person name="Luo Z."/>
            <person name="Yu Y."/>
        </authorList>
    </citation>
    <scope>NUCLEOTIDE SEQUENCE [LARGE SCALE GENOMIC DNA]</scope>
</reference>
<evidence type="ECO:0000313" key="2">
    <source>
        <dbReference type="Proteomes" id="UP000272155"/>
    </source>
</evidence>
<evidence type="ECO:0000313" key="1">
    <source>
        <dbReference type="EMBL" id="AGB07246.1"/>
    </source>
</evidence>
<dbReference type="GeneID" id="40103008"/>
<protein>
    <submittedName>
        <fullName evidence="1">Uncharacterized protein</fullName>
    </submittedName>
</protein>
<keyword evidence="2" id="KW-1185">Reference proteome</keyword>
<dbReference type="RefSeq" id="YP_009626108.1">
    <property type="nucleotide sequence ID" value="NC_042136.1"/>
</dbReference>
<proteinExistence type="predicted"/>